<comment type="catalytic activity">
    <reaction evidence="7">
        <text>guanosine(18) in tRNA + S-adenosyl-L-methionine = 2'-O-methylguanosine(18) in tRNA + S-adenosyl-L-homocysteine + H(+)</text>
        <dbReference type="Rhea" id="RHEA:20077"/>
        <dbReference type="Rhea" id="RHEA-COMP:10190"/>
        <dbReference type="Rhea" id="RHEA-COMP:10192"/>
        <dbReference type="ChEBI" id="CHEBI:15378"/>
        <dbReference type="ChEBI" id="CHEBI:57856"/>
        <dbReference type="ChEBI" id="CHEBI:59789"/>
        <dbReference type="ChEBI" id="CHEBI:74269"/>
        <dbReference type="ChEBI" id="CHEBI:74445"/>
        <dbReference type="EC" id="2.1.1.34"/>
    </reaction>
</comment>
<comment type="caution">
    <text evidence="7">Lacks conserved residue(s) required for the propagation of feature annotation.</text>
</comment>
<dbReference type="EC" id="2.1.1.34" evidence="7"/>
<proteinExistence type="inferred from homology"/>
<organism evidence="9">
    <name type="scientific">Trichodesmium erythraeum (strain IMS101)</name>
    <dbReference type="NCBI Taxonomy" id="203124"/>
    <lineage>
        <taxon>Bacteria</taxon>
        <taxon>Bacillati</taxon>
        <taxon>Cyanobacteriota</taxon>
        <taxon>Cyanophyceae</taxon>
        <taxon>Oscillatoriophycideae</taxon>
        <taxon>Oscillatoriales</taxon>
        <taxon>Microcoleaceae</taxon>
        <taxon>Trichodesmium</taxon>
    </lineage>
</organism>
<dbReference type="GO" id="GO:0141100">
    <property type="term" value="F:tRNA (guanine(18)-2'-O)-methyltransferase activity"/>
    <property type="evidence" value="ECO:0007669"/>
    <property type="project" value="UniProtKB-UniRule"/>
</dbReference>
<dbReference type="InterPro" id="IPR033671">
    <property type="entry name" value="TrmH"/>
</dbReference>
<dbReference type="SUPFAM" id="SSF75217">
    <property type="entry name" value="alpha/beta knot"/>
    <property type="match status" value="1"/>
</dbReference>
<keyword evidence="2 7" id="KW-0489">Methyltransferase</keyword>
<keyword evidence="4 7" id="KW-0949">S-adenosyl-L-methionine</keyword>
<evidence type="ECO:0000256" key="1">
    <source>
        <dbReference type="ARBA" id="ARBA00022555"/>
    </source>
</evidence>
<dbReference type="RefSeq" id="WP_011611846.1">
    <property type="nucleotide sequence ID" value="NC_008312.1"/>
</dbReference>
<dbReference type="EMBL" id="CP000393">
    <property type="protein sequence ID" value="ABG51478.1"/>
    <property type="molecule type" value="Genomic_DNA"/>
</dbReference>
<dbReference type="CDD" id="cd18092">
    <property type="entry name" value="SpoU-like_TrmH"/>
    <property type="match status" value="1"/>
</dbReference>
<dbReference type="OrthoDB" id="9794400at2"/>
<keyword evidence="1 7" id="KW-0820">tRNA-binding</keyword>
<protein>
    <recommendedName>
        <fullName evidence="7">tRNA (guanosine(18)-2'-O)-methyltransferase</fullName>
        <ecNumber evidence="7">2.1.1.34</ecNumber>
    </recommendedName>
    <alternativeName>
        <fullName evidence="7">tRNA [Gm18] methyltransferase</fullName>
    </alternativeName>
</protein>
<comment type="similarity">
    <text evidence="7">Belongs to the class IV-like SAM-binding methyltransferase superfamily. RNA methyltransferase TrmH family.</text>
</comment>
<dbReference type="Pfam" id="PF00588">
    <property type="entry name" value="SpoU_methylase"/>
    <property type="match status" value="1"/>
</dbReference>
<accession>Q112U6</accession>
<name>Q112U6_TRIEI</name>
<dbReference type="HAMAP" id="MF_02060">
    <property type="entry name" value="tRNA_methyltr_TrmH"/>
    <property type="match status" value="1"/>
</dbReference>
<keyword evidence="5 7" id="KW-0819">tRNA processing</keyword>
<dbReference type="GO" id="GO:0002938">
    <property type="term" value="P:tRNA guanine ribose methylation"/>
    <property type="evidence" value="ECO:0007669"/>
    <property type="project" value="UniProtKB-UniRule"/>
</dbReference>
<dbReference type="AlphaFoldDB" id="Q112U6"/>
<evidence type="ECO:0000256" key="5">
    <source>
        <dbReference type="ARBA" id="ARBA00022694"/>
    </source>
</evidence>
<dbReference type="InterPro" id="IPR001537">
    <property type="entry name" value="SpoU_MeTrfase"/>
</dbReference>
<comment type="function">
    <text evidence="7">Catalyzes the 2'-O methylation of guanosine at position 18 in tRNA.</text>
</comment>
<feature type="binding site" evidence="7">
    <location>
        <position position="160"/>
    </location>
    <ligand>
        <name>S-adenosyl-L-methionine</name>
        <dbReference type="ChEBI" id="CHEBI:59789"/>
    </ligand>
</feature>
<gene>
    <name evidence="7" type="primary">trmH</name>
    <name evidence="9" type="ordered locus">Tery_2249</name>
</gene>
<dbReference type="PANTHER" id="PTHR43453">
    <property type="entry name" value="RRNA METHYLASE-LIKE"/>
    <property type="match status" value="1"/>
</dbReference>
<evidence type="ECO:0000256" key="3">
    <source>
        <dbReference type="ARBA" id="ARBA00022679"/>
    </source>
</evidence>
<keyword evidence="6 7" id="KW-0694">RNA-binding</keyword>
<dbReference type="HOGENOM" id="CLU_021322_4_1_3"/>
<evidence type="ECO:0000256" key="2">
    <source>
        <dbReference type="ARBA" id="ARBA00022603"/>
    </source>
</evidence>
<feature type="domain" description="tRNA/rRNA methyltransferase SpoU type" evidence="8">
    <location>
        <begin position="36"/>
        <end position="180"/>
    </location>
</feature>
<dbReference type="PANTHER" id="PTHR43453:SF1">
    <property type="entry name" value="TRNA_RRNA METHYLTRANSFERASE SPOU TYPE DOMAIN-CONTAINING PROTEIN"/>
    <property type="match status" value="1"/>
</dbReference>
<sequence>MEIGKKQQLITYLSQFITPARREKILSVLQQRTRDITVILEDIYQPHNASAVLRSCDSFGVQDVHIVENKNIFTITQSVTIGSDRWLTLYRYNEQSINNTEECLKRLKNEGYVIAATTPYKEHITIEELSVNTKVALMFGSEINGLSEYAKNNADVSVKIPMVGFSESFNISVSAALCLYNLMSRLKKEHNNWKLTETEKLDLELNWLQKSIKGGELIEKKFFRDIYQTTGGGE</sequence>
<feature type="binding site" evidence="7">
    <location>
        <position position="117"/>
    </location>
    <ligand>
        <name>S-adenosyl-L-methionine</name>
        <dbReference type="ChEBI" id="CHEBI:59789"/>
    </ligand>
</feature>
<evidence type="ECO:0000256" key="6">
    <source>
        <dbReference type="ARBA" id="ARBA00022884"/>
    </source>
</evidence>
<evidence type="ECO:0000256" key="4">
    <source>
        <dbReference type="ARBA" id="ARBA00022691"/>
    </source>
</evidence>
<dbReference type="eggNOG" id="COG0566">
    <property type="taxonomic scope" value="Bacteria"/>
</dbReference>
<dbReference type="STRING" id="203124.Tery_2249"/>
<dbReference type="GO" id="GO:0000049">
    <property type="term" value="F:tRNA binding"/>
    <property type="evidence" value="ECO:0007669"/>
    <property type="project" value="UniProtKB-UniRule"/>
</dbReference>
<dbReference type="KEGG" id="ter:Tery_2249"/>
<reference evidence="9" key="1">
    <citation type="submission" date="2006-06" db="EMBL/GenBank/DDBJ databases">
        <title>Complete sequence of Trichodesmium erythraeum IMS101.</title>
        <authorList>
            <consortium name="US DOE Joint Genome Institute"/>
            <person name="Copeland A."/>
            <person name="Lucas S."/>
            <person name="Lapidus A."/>
            <person name="Barry K."/>
            <person name="Detter J.C."/>
            <person name="Glavina del Rio T."/>
            <person name="Hammon N."/>
            <person name="Israni S."/>
            <person name="Dalin E."/>
            <person name="Tice H."/>
            <person name="Pitluck S."/>
            <person name="Kiss H."/>
            <person name="Munk A.C."/>
            <person name="Brettin T."/>
            <person name="Bruce D."/>
            <person name="Han C."/>
            <person name="Tapia R."/>
            <person name="Gilna P."/>
            <person name="Schmutz J."/>
            <person name="Larimer F."/>
            <person name="Land M."/>
            <person name="Hauser L."/>
            <person name="Kyrpides N."/>
            <person name="Kim E."/>
            <person name="Richardson P."/>
        </authorList>
    </citation>
    <scope>NUCLEOTIDE SEQUENCE [LARGE SCALE GENOMIC DNA]</scope>
    <source>
        <strain evidence="9">IMS101</strain>
    </source>
</reference>
<evidence type="ECO:0000313" key="9">
    <source>
        <dbReference type="EMBL" id="ABG51478.1"/>
    </source>
</evidence>
<evidence type="ECO:0000256" key="7">
    <source>
        <dbReference type="HAMAP-Rule" id="MF_02060"/>
    </source>
</evidence>
<dbReference type="Gene3D" id="3.40.1280.10">
    <property type="match status" value="1"/>
</dbReference>
<dbReference type="InterPro" id="IPR029028">
    <property type="entry name" value="Alpha/beta_knot_MTases"/>
</dbReference>
<evidence type="ECO:0000259" key="8">
    <source>
        <dbReference type="Pfam" id="PF00588"/>
    </source>
</evidence>
<dbReference type="InterPro" id="IPR029026">
    <property type="entry name" value="tRNA_m1G_MTases_N"/>
</dbReference>
<keyword evidence="3 7" id="KW-0808">Transferase</keyword>